<dbReference type="GeneID" id="80894337"/>
<name>A0A9W8UTX3_AKAMU</name>
<proteinExistence type="predicted"/>
<dbReference type="RefSeq" id="XP_056060464.1">
    <property type="nucleotide sequence ID" value="XM_056192223.1"/>
</dbReference>
<feature type="region of interest" description="Disordered" evidence="1">
    <location>
        <begin position="171"/>
        <end position="197"/>
    </location>
</feature>
<reference evidence="3" key="1">
    <citation type="journal article" date="2023" name="Access Microbiol">
        <title>De-novo genome assembly for Akanthomyces muscarius, a biocontrol agent of insect agricultural pests.</title>
        <authorList>
            <person name="Erdos Z."/>
            <person name="Studholme D.J."/>
            <person name="Raymond B."/>
            <person name="Sharma M."/>
        </authorList>
    </citation>
    <scope>NUCLEOTIDE SEQUENCE</scope>
    <source>
        <strain evidence="3">Ve6</strain>
    </source>
</reference>
<feature type="compositionally biased region" description="Low complexity" evidence="1">
    <location>
        <begin position="176"/>
        <end position="191"/>
    </location>
</feature>
<evidence type="ECO:0000256" key="1">
    <source>
        <dbReference type="SAM" id="MobiDB-lite"/>
    </source>
</evidence>
<organism evidence="3 4">
    <name type="scientific">Akanthomyces muscarius</name>
    <name type="common">Entomopathogenic fungus</name>
    <name type="synonym">Lecanicillium muscarium</name>
    <dbReference type="NCBI Taxonomy" id="2231603"/>
    <lineage>
        <taxon>Eukaryota</taxon>
        <taxon>Fungi</taxon>
        <taxon>Dikarya</taxon>
        <taxon>Ascomycota</taxon>
        <taxon>Pezizomycotina</taxon>
        <taxon>Sordariomycetes</taxon>
        <taxon>Hypocreomycetidae</taxon>
        <taxon>Hypocreales</taxon>
        <taxon>Cordycipitaceae</taxon>
        <taxon>Akanthomyces</taxon>
    </lineage>
</organism>
<feature type="signal peptide" evidence="2">
    <location>
        <begin position="1"/>
        <end position="18"/>
    </location>
</feature>
<feature type="compositionally biased region" description="Low complexity" evidence="1">
    <location>
        <begin position="81"/>
        <end position="107"/>
    </location>
</feature>
<sequence length="403" mass="40397">MKTSTSVALLSLFNAIAAYPTLKSIFVRDCQPGHLVCQGNGQFGICNIDSTAIFMNVAEGTKCVCSGSDCTIAALEAGDAPAQSSQDTPAPAPSSQSPAPSPSSQAAAPPPPSQPAPESTQSASTASSQPTSQQPAPQPTAPSTSAATAPAPTASSSAGGVFKEIPTATLPVPETSSAASPSQSSAPSSGSSPGGINIGGGKAYLKTFTGDGAASAGWPSQSQWGSFDSMWEANVNNVMSKSCTGFGQANNSPSESADIKSAIENVAQSSGVDARFILAIVMQESNGCVRAPTTNYGVINPGLMQSHDGSSSCFNVNPCPKSTIQGMIEDGVNGTPSGDGLKQLLAKAGGNNAAAFYKAARMYNSGSVDPSGDLGKGIATHCYVSDIANRLLGWSEGVGGCHM</sequence>
<keyword evidence="2" id="KW-0732">Signal</keyword>
<protein>
    <submittedName>
        <fullName evidence="3">Uncharacterized protein</fullName>
    </submittedName>
</protein>
<keyword evidence="4" id="KW-1185">Reference proteome</keyword>
<dbReference type="KEGG" id="amus:LMH87_007178"/>
<evidence type="ECO:0000313" key="4">
    <source>
        <dbReference type="Proteomes" id="UP001144673"/>
    </source>
</evidence>
<dbReference type="Gene3D" id="1.10.530.10">
    <property type="match status" value="1"/>
</dbReference>
<dbReference type="Proteomes" id="UP001144673">
    <property type="component" value="Chromosome 1"/>
</dbReference>
<comment type="caution">
    <text evidence="3">The sequence shown here is derived from an EMBL/GenBank/DDBJ whole genome shotgun (WGS) entry which is preliminary data.</text>
</comment>
<feature type="compositionally biased region" description="Low complexity" evidence="1">
    <location>
        <begin position="116"/>
        <end position="158"/>
    </location>
</feature>
<dbReference type="SUPFAM" id="SSF53955">
    <property type="entry name" value="Lysozyme-like"/>
    <property type="match status" value="1"/>
</dbReference>
<feature type="chain" id="PRO_5040984176" evidence="2">
    <location>
        <begin position="19"/>
        <end position="403"/>
    </location>
</feature>
<dbReference type="InterPro" id="IPR023346">
    <property type="entry name" value="Lysozyme-like_dom_sf"/>
</dbReference>
<gene>
    <name evidence="3" type="ORF">LMH87_007178</name>
</gene>
<feature type="region of interest" description="Disordered" evidence="1">
    <location>
        <begin position="81"/>
        <end position="159"/>
    </location>
</feature>
<accession>A0A9W8UTX3</accession>
<evidence type="ECO:0000313" key="3">
    <source>
        <dbReference type="EMBL" id="KAJ4165549.1"/>
    </source>
</evidence>
<evidence type="ECO:0000256" key="2">
    <source>
        <dbReference type="SAM" id="SignalP"/>
    </source>
</evidence>
<dbReference type="AlphaFoldDB" id="A0A9W8UTX3"/>
<dbReference type="EMBL" id="JAJHUN010000001">
    <property type="protein sequence ID" value="KAJ4165549.1"/>
    <property type="molecule type" value="Genomic_DNA"/>
</dbReference>